<sequence>MIKSPSVLVEKTGGLLIPGFFIKSKKKYNRINKDYRKIFKMIVFLS</sequence>
<evidence type="ECO:0000313" key="1">
    <source>
        <dbReference type="EMBL" id="ADZ78610.1"/>
    </source>
</evidence>
<dbReference type="EMBL" id="CP002584">
    <property type="protein sequence ID" value="ADZ78610.1"/>
    <property type="molecule type" value="Genomic_DNA"/>
</dbReference>
<dbReference type="HOGENOM" id="CLU_3189148_0_0_10"/>
<name>F4CBL8_SPHS2</name>
<protein>
    <submittedName>
        <fullName evidence="1">Uncharacterized protein</fullName>
    </submittedName>
</protein>
<gene>
    <name evidence="1" type="ordered locus">Sph21_2051</name>
</gene>
<reference evidence="1" key="1">
    <citation type="submission" date="2011-03" db="EMBL/GenBank/DDBJ databases">
        <title>Complete sequence of Sphingobacterium sp. 21.</title>
        <authorList>
            <consortium name="US DOE Joint Genome Institute"/>
            <person name="Lucas S."/>
            <person name="Copeland A."/>
            <person name="Lapidus A."/>
            <person name="Cheng J.-F."/>
            <person name="Goodwin L."/>
            <person name="Pitluck S."/>
            <person name="Davenport K."/>
            <person name="Detter J.C."/>
            <person name="Han C."/>
            <person name="Tapia R."/>
            <person name="Land M."/>
            <person name="Hauser L."/>
            <person name="Kyrpides N."/>
            <person name="Ivanova N."/>
            <person name="Ovchinnikova G."/>
            <person name="Pagani I."/>
            <person name="Siebers A.K."/>
            <person name="Allgaier M."/>
            <person name="Thelen M.P."/>
            <person name="Hugenholtz P."/>
            <person name="Woyke T."/>
        </authorList>
    </citation>
    <scope>NUCLEOTIDE SEQUENCE</scope>
    <source>
        <strain evidence="1">21</strain>
    </source>
</reference>
<accession>F4CBL8</accession>
<organism evidence="1">
    <name type="scientific">Sphingobacterium sp. (strain 21)</name>
    <dbReference type="NCBI Taxonomy" id="743722"/>
    <lineage>
        <taxon>Bacteria</taxon>
        <taxon>Pseudomonadati</taxon>
        <taxon>Bacteroidota</taxon>
        <taxon>Sphingobacteriia</taxon>
        <taxon>Sphingobacteriales</taxon>
        <taxon>Sphingobacteriaceae</taxon>
        <taxon>Sphingobacterium</taxon>
    </lineage>
</organism>
<dbReference type="AlphaFoldDB" id="F4CBL8"/>
<proteinExistence type="predicted"/>
<dbReference type="KEGG" id="shg:Sph21_2051"/>